<proteinExistence type="predicted"/>
<evidence type="ECO:0000256" key="1">
    <source>
        <dbReference type="SAM" id="MobiDB-lite"/>
    </source>
</evidence>
<keyword evidence="3" id="KW-1185">Reference proteome</keyword>
<dbReference type="AlphaFoldDB" id="A0A166LF00"/>
<accession>A0A166LF00</accession>
<organism evidence="2 3">
    <name type="scientific">Athelia psychrophila</name>
    <dbReference type="NCBI Taxonomy" id="1759441"/>
    <lineage>
        <taxon>Eukaryota</taxon>
        <taxon>Fungi</taxon>
        <taxon>Dikarya</taxon>
        <taxon>Basidiomycota</taxon>
        <taxon>Agaricomycotina</taxon>
        <taxon>Agaricomycetes</taxon>
        <taxon>Agaricomycetidae</taxon>
        <taxon>Atheliales</taxon>
        <taxon>Atheliaceae</taxon>
        <taxon>Athelia</taxon>
    </lineage>
</organism>
<name>A0A166LF00_9AGAM</name>
<reference evidence="2 3" key="1">
    <citation type="journal article" date="2016" name="Mol. Biol. Evol.">
        <title>Comparative Genomics of Early-Diverging Mushroom-Forming Fungi Provides Insights into the Origins of Lignocellulose Decay Capabilities.</title>
        <authorList>
            <person name="Nagy L.G."/>
            <person name="Riley R."/>
            <person name="Tritt A."/>
            <person name="Adam C."/>
            <person name="Daum C."/>
            <person name="Floudas D."/>
            <person name="Sun H."/>
            <person name="Yadav J.S."/>
            <person name="Pangilinan J."/>
            <person name="Larsson K.H."/>
            <person name="Matsuura K."/>
            <person name="Barry K."/>
            <person name="Labutti K."/>
            <person name="Kuo R."/>
            <person name="Ohm R.A."/>
            <person name="Bhattacharya S.S."/>
            <person name="Shirouzu T."/>
            <person name="Yoshinaga Y."/>
            <person name="Martin F.M."/>
            <person name="Grigoriev I.V."/>
            <person name="Hibbett D.S."/>
        </authorList>
    </citation>
    <scope>NUCLEOTIDE SEQUENCE [LARGE SCALE GENOMIC DNA]</scope>
    <source>
        <strain evidence="2 3">CBS 109695</strain>
    </source>
</reference>
<dbReference type="Proteomes" id="UP000076532">
    <property type="component" value="Unassembled WGS sequence"/>
</dbReference>
<evidence type="ECO:0000313" key="2">
    <source>
        <dbReference type="EMBL" id="KZP22884.1"/>
    </source>
</evidence>
<feature type="region of interest" description="Disordered" evidence="1">
    <location>
        <begin position="54"/>
        <end position="91"/>
    </location>
</feature>
<feature type="compositionally biased region" description="Polar residues" evidence="1">
    <location>
        <begin position="59"/>
        <end position="70"/>
    </location>
</feature>
<gene>
    <name evidence="2" type="ORF">FIBSPDRAFT_930836</name>
</gene>
<sequence>MVVIGQSDAVVIHAANMPAPAVQLKRMESFLSHSTQYGGGTGRTHQEVKLRTPGRRLFNPNSDTATTRSSMKLRPARAPLSQASNPEFSDPSIRESWPRYSYSQPASFSSCVSPSCLSPLYPLRSKGPRVNAFKRFLTLHEAVVLDATSNTPLDLKLGSRRIRPRCARSLFCNRWILTLASYRLTAEPSHPPSVLHYRSVPNVQQILESRALSICFCAQTQLASRWLCDTLEFEPFCMRIPLLAAALKIMEIG</sequence>
<dbReference type="EMBL" id="KV417536">
    <property type="protein sequence ID" value="KZP22884.1"/>
    <property type="molecule type" value="Genomic_DNA"/>
</dbReference>
<protein>
    <submittedName>
        <fullName evidence="2">Uncharacterized protein</fullName>
    </submittedName>
</protein>
<evidence type="ECO:0000313" key="3">
    <source>
        <dbReference type="Proteomes" id="UP000076532"/>
    </source>
</evidence>